<evidence type="ECO:0000256" key="2">
    <source>
        <dbReference type="ARBA" id="ARBA00022473"/>
    </source>
</evidence>
<feature type="region of interest" description="Disordered" evidence="9">
    <location>
        <begin position="74"/>
        <end position="153"/>
    </location>
</feature>
<feature type="compositionally biased region" description="Basic and acidic residues" evidence="9">
    <location>
        <begin position="390"/>
        <end position="404"/>
    </location>
</feature>
<dbReference type="InterPro" id="IPR009057">
    <property type="entry name" value="Homeodomain-like_sf"/>
</dbReference>
<dbReference type="SUPFAM" id="SSF46689">
    <property type="entry name" value="Homeodomain-like"/>
    <property type="match status" value="1"/>
</dbReference>
<feature type="region of interest" description="Disordered" evidence="9">
    <location>
        <begin position="442"/>
        <end position="473"/>
    </location>
</feature>
<dbReference type="InterPro" id="IPR050720">
    <property type="entry name" value="Engrailed_Homeobox_TFs"/>
</dbReference>
<feature type="compositionally biased region" description="Basic residues" evidence="9">
    <location>
        <begin position="302"/>
        <end position="319"/>
    </location>
</feature>
<dbReference type="PRINTS" id="PR00031">
    <property type="entry name" value="HTHREPRESSR"/>
</dbReference>
<evidence type="ECO:0000256" key="8">
    <source>
        <dbReference type="RuleBase" id="RU510713"/>
    </source>
</evidence>
<sequence>MMAIFMPTDFKNLSINNLIKLQYPSHILTNESLLKPYFNIGVGESSSSCMSNVVRSNNLPIMSELSDQNNLKTRLCSEDDSNSNDSELSVGQEKIVHNEQSESKNNNTNIKNNSNNNNNSKESIDSDDDDEEMSNASSSQYTTSSTRLCSPQQSTREIGDMMRPIQFHEEILRSSQLYAEEILRQRIAAAARLQSATDTKSHNNNSLDEPEPSIISKLSFQTGLFASTKLTTADNGSNENGNNIFSAKSAINFQNIHSHLSAISQITHSLGSNMKKDDTTSLSSLSRESSQSPSGFQQFNKQQHHHNNLHHHHNHHHATHQNQLHEHNLKFSIDNILKADFGRRITEPLLLKTSRLKRSSKHHHHHQQQQHQQHEKEKINNSFTTVDTLQKEPHNSSVTKDKSLDQSFSSSTETSSKSDAGTSTSPGGTVWPAWVFCTRYSDRPSSGRSPRVKKPKKPPSEVAPKDDEKRPRTAFSGAQLARLKHEFNENRYLTEKRRQQLSGELGLNEAQIKIWFQNKRAKIKKSSGVKNPLALQLMAQGLYNHSTVPLSKEEEELQELQNGN</sequence>
<evidence type="ECO:0000256" key="3">
    <source>
        <dbReference type="ARBA" id="ARBA00023125"/>
    </source>
</evidence>
<feature type="compositionally biased region" description="Low complexity" evidence="9">
    <location>
        <begin position="134"/>
        <end position="146"/>
    </location>
</feature>
<dbReference type="InterPro" id="IPR000747">
    <property type="entry name" value="HD_engrailed"/>
</dbReference>
<protein>
    <recommendedName>
        <fullName evidence="8">Homeobox protein engrailed-like</fullName>
    </recommendedName>
</protein>
<feature type="compositionally biased region" description="Low complexity" evidence="9">
    <location>
        <begin position="281"/>
        <end position="301"/>
    </location>
</feature>
<dbReference type="InterPro" id="IPR019549">
    <property type="entry name" value="Homeobox-engrailed_C-terminal"/>
</dbReference>
<comment type="similarity">
    <text evidence="8">Belongs to the Engrailed homeobox family.</text>
</comment>
<dbReference type="Gene3D" id="1.10.10.60">
    <property type="entry name" value="Homeodomain-like"/>
    <property type="match status" value="1"/>
</dbReference>
<evidence type="ECO:0000256" key="1">
    <source>
        <dbReference type="ARBA" id="ARBA00004123"/>
    </source>
</evidence>
<dbReference type="SMART" id="SM00389">
    <property type="entry name" value="HOX"/>
    <property type="match status" value="1"/>
</dbReference>
<dbReference type="InterPro" id="IPR000047">
    <property type="entry name" value="HTH_motif"/>
</dbReference>
<dbReference type="InterPro" id="IPR017970">
    <property type="entry name" value="Homeobox_CS"/>
</dbReference>
<dbReference type="OrthoDB" id="6159439at2759"/>
<dbReference type="PROSITE" id="PS00027">
    <property type="entry name" value="HOMEOBOX_1"/>
    <property type="match status" value="1"/>
</dbReference>
<proteinExistence type="inferred from homology"/>
<keyword evidence="4 6" id="KW-0371">Homeobox</keyword>
<dbReference type="Proteomes" id="UP001153620">
    <property type="component" value="Chromosome 1"/>
</dbReference>
<feature type="compositionally biased region" description="Low complexity" evidence="9">
    <location>
        <begin position="405"/>
        <end position="418"/>
    </location>
</feature>
<dbReference type="PROSITE" id="PS00033">
    <property type="entry name" value="ENGRAILED"/>
    <property type="match status" value="1"/>
</dbReference>
<dbReference type="GO" id="GO:0030182">
    <property type="term" value="P:neuron differentiation"/>
    <property type="evidence" value="ECO:0007669"/>
    <property type="project" value="TreeGrafter"/>
</dbReference>
<dbReference type="GO" id="GO:0000978">
    <property type="term" value="F:RNA polymerase II cis-regulatory region sequence-specific DNA binding"/>
    <property type="evidence" value="ECO:0007669"/>
    <property type="project" value="TreeGrafter"/>
</dbReference>
<keyword evidence="5 6" id="KW-0539">Nucleus</keyword>
<feature type="region of interest" description="Disordered" evidence="9">
    <location>
        <begin position="390"/>
        <end position="426"/>
    </location>
</feature>
<feature type="region of interest" description="Disordered" evidence="9">
    <location>
        <begin position="356"/>
        <end position="377"/>
    </location>
</feature>
<dbReference type="Pfam" id="PF00046">
    <property type="entry name" value="Homeodomain"/>
    <property type="match status" value="1"/>
</dbReference>
<evidence type="ECO:0000256" key="4">
    <source>
        <dbReference type="ARBA" id="ARBA00023155"/>
    </source>
</evidence>
<evidence type="ECO:0000256" key="9">
    <source>
        <dbReference type="SAM" id="MobiDB-lite"/>
    </source>
</evidence>
<feature type="DNA-binding region" description="Homeobox" evidence="6">
    <location>
        <begin position="468"/>
        <end position="527"/>
    </location>
</feature>
<dbReference type="EMBL" id="OU895877">
    <property type="protein sequence ID" value="CAG9799767.1"/>
    <property type="molecule type" value="Genomic_DNA"/>
</dbReference>
<dbReference type="InterPro" id="IPR019737">
    <property type="entry name" value="Homeobox-engrailed_CS"/>
</dbReference>
<feature type="compositionally biased region" description="Low complexity" evidence="9">
    <location>
        <begin position="103"/>
        <end position="121"/>
    </location>
</feature>
<dbReference type="InterPro" id="IPR001356">
    <property type="entry name" value="HD"/>
</dbReference>
<keyword evidence="2" id="KW-0217">Developmental protein</keyword>
<reference evidence="11" key="2">
    <citation type="submission" date="2022-10" db="EMBL/GenBank/DDBJ databases">
        <authorList>
            <consortium name="ENA_rothamsted_submissions"/>
            <consortium name="culmorum"/>
            <person name="King R."/>
        </authorList>
    </citation>
    <scope>NUCLEOTIDE SEQUENCE</scope>
</reference>
<gene>
    <name evidence="11" type="ORF">CHIRRI_LOCUS2725</name>
</gene>
<evidence type="ECO:0000256" key="7">
    <source>
        <dbReference type="RuleBase" id="RU000682"/>
    </source>
</evidence>
<feature type="compositionally biased region" description="Basic residues" evidence="9">
    <location>
        <begin position="356"/>
        <end position="368"/>
    </location>
</feature>
<dbReference type="AlphaFoldDB" id="A0A9N9RMN9"/>
<feature type="region of interest" description="Disordered" evidence="9">
    <location>
        <begin position="274"/>
        <end position="324"/>
    </location>
</feature>
<dbReference type="Pfam" id="PF10525">
    <property type="entry name" value="Engrail_1_C_sig"/>
    <property type="match status" value="1"/>
</dbReference>
<dbReference type="FunFam" id="1.10.10.60:FF:000345">
    <property type="entry name" value="Homeobox protein engrailed-like"/>
    <property type="match status" value="1"/>
</dbReference>
<reference evidence="11" key="1">
    <citation type="submission" date="2022-01" db="EMBL/GenBank/DDBJ databases">
        <authorList>
            <person name="King R."/>
        </authorList>
    </citation>
    <scope>NUCLEOTIDE SEQUENCE</scope>
</reference>
<dbReference type="GO" id="GO:0000981">
    <property type="term" value="F:DNA-binding transcription factor activity, RNA polymerase II-specific"/>
    <property type="evidence" value="ECO:0007669"/>
    <property type="project" value="InterPro"/>
</dbReference>
<dbReference type="PROSITE" id="PS50071">
    <property type="entry name" value="HOMEOBOX_2"/>
    <property type="match status" value="1"/>
</dbReference>
<feature type="domain" description="Homeobox" evidence="10">
    <location>
        <begin position="466"/>
        <end position="526"/>
    </location>
</feature>
<dbReference type="CDD" id="cd00086">
    <property type="entry name" value="homeodomain"/>
    <property type="match status" value="1"/>
</dbReference>
<keyword evidence="12" id="KW-1185">Reference proteome</keyword>
<evidence type="ECO:0000259" key="10">
    <source>
        <dbReference type="PROSITE" id="PS50071"/>
    </source>
</evidence>
<evidence type="ECO:0000256" key="6">
    <source>
        <dbReference type="PROSITE-ProRule" id="PRU00108"/>
    </source>
</evidence>
<dbReference type="PRINTS" id="PR00026">
    <property type="entry name" value="ENGRAILED"/>
</dbReference>
<dbReference type="PRINTS" id="PR00024">
    <property type="entry name" value="HOMEOBOX"/>
</dbReference>
<evidence type="ECO:0000256" key="5">
    <source>
        <dbReference type="ARBA" id="ARBA00023242"/>
    </source>
</evidence>
<name>A0A9N9RMN9_9DIPT</name>
<comment type="subcellular location">
    <subcellularLocation>
        <location evidence="1 6 7">Nucleus</location>
    </subcellularLocation>
</comment>
<evidence type="ECO:0000313" key="12">
    <source>
        <dbReference type="Proteomes" id="UP001153620"/>
    </source>
</evidence>
<dbReference type="GO" id="GO:0005634">
    <property type="term" value="C:nucleus"/>
    <property type="evidence" value="ECO:0007669"/>
    <property type="project" value="UniProtKB-SubCell"/>
</dbReference>
<dbReference type="PANTHER" id="PTHR24341:SF6">
    <property type="entry name" value="HOMEOBOX PROTEIN INVECTED"/>
    <property type="match status" value="1"/>
</dbReference>
<dbReference type="InterPro" id="IPR020479">
    <property type="entry name" value="HD_metazoa"/>
</dbReference>
<dbReference type="PANTHER" id="PTHR24341">
    <property type="entry name" value="HOMEOBOX PROTEIN ENGRAILED"/>
    <property type="match status" value="1"/>
</dbReference>
<accession>A0A9N9RMN9</accession>
<evidence type="ECO:0000313" key="11">
    <source>
        <dbReference type="EMBL" id="CAG9799767.1"/>
    </source>
</evidence>
<keyword evidence="3 6" id="KW-0238">DNA-binding</keyword>
<organism evidence="11 12">
    <name type="scientific">Chironomus riparius</name>
    <dbReference type="NCBI Taxonomy" id="315576"/>
    <lineage>
        <taxon>Eukaryota</taxon>
        <taxon>Metazoa</taxon>
        <taxon>Ecdysozoa</taxon>
        <taxon>Arthropoda</taxon>
        <taxon>Hexapoda</taxon>
        <taxon>Insecta</taxon>
        <taxon>Pterygota</taxon>
        <taxon>Neoptera</taxon>
        <taxon>Endopterygota</taxon>
        <taxon>Diptera</taxon>
        <taxon>Nematocera</taxon>
        <taxon>Chironomoidea</taxon>
        <taxon>Chironomidae</taxon>
        <taxon>Chironominae</taxon>
        <taxon>Chironomus</taxon>
    </lineage>
</organism>